<sequence length="155" mass="17316">MAPVSQADHHDVVERQLKNVIQDLYQLMIQVNAYDLAGRPTRDVLESSVTELDRTLEKIHNTSNHPTTQLPSIPPELLQYVDNGRNPDIYTREFVELARKGNQLMKGKLEAFGSFRDVLAEVMVAGLPELRKDVVDVVVKTGGHEGVVGKEEKAS</sequence>
<protein>
    <recommendedName>
        <fullName evidence="3 9">Mediator of RNA polymerase II transcription subunit 10</fullName>
    </recommendedName>
    <alternativeName>
        <fullName evidence="8 9">Mediator complex subunit 10</fullName>
    </alternativeName>
</protein>
<keyword evidence="7 9" id="KW-0539">Nucleus</keyword>
<dbReference type="GO" id="GO:0006357">
    <property type="term" value="P:regulation of transcription by RNA polymerase II"/>
    <property type="evidence" value="ECO:0007669"/>
    <property type="project" value="InterPro"/>
</dbReference>
<evidence type="ECO:0000256" key="7">
    <source>
        <dbReference type="ARBA" id="ARBA00023242"/>
    </source>
</evidence>
<dbReference type="Proteomes" id="UP000235371">
    <property type="component" value="Unassembled WGS sequence"/>
</dbReference>
<keyword evidence="5 9" id="KW-0010">Activator</keyword>
<comment type="subcellular location">
    <subcellularLocation>
        <location evidence="1 9">Nucleus</location>
    </subcellularLocation>
</comment>
<evidence type="ECO:0000256" key="9">
    <source>
        <dbReference type="RuleBase" id="RU364146"/>
    </source>
</evidence>
<gene>
    <name evidence="9" type="primary">MED10</name>
    <name evidence="10" type="ORF">K444DRAFT_644079</name>
</gene>
<dbReference type="PANTHER" id="PTHR13345">
    <property type="entry name" value="MEDIATOR OF RNA POLYMERASE II TRANSCRIPTION SUBUNIT 10"/>
    <property type="match status" value="1"/>
</dbReference>
<dbReference type="EMBL" id="KZ613828">
    <property type="protein sequence ID" value="PMD58122.1"/>
    <property type="molecule type" value="Genomic_DNA"/>
</dbReference>
<dbReference type="InParanoid" id="A0A2J6T524"/>
<keyword evidence="6 9" id="KW-0804">Transcription</keyword>
<evidence type="ECO:0000256" key="2">
    <source>
        <dbReference type="ARBA" id="ARBA00005389"/>
    </source>
</evidence>
<dbReference type="GO" id="GO:0016592">
    <property type="term" value="C:mediator complex"/>
    <property type="evidence" value="ECO:0007669"/>
    <property type="project" value="InterPro"/>
</dbReference>
<dbReference type="AlphaFoldDB" id="A0A2J6T524"/>
<dbReference type="STRING" id="1095630.A0A2J6T524"/>
<evidence type="ECO:0000256" key="1">
    <source>
        <dbReference type="ARBA" id="ARBA00004123"/>
    </source>
</evidence>
<dbReference type="Pfam" id="PF09748">
    <property type="entry name" value="Med10"/>
    <property type="match status" value="1"/>
</dbReference>
<keyword evidence="11" id="KW-1185">Reference proteome</keyword>
<dbReference type="InterPro" id="IPR019145">
    <property type="entry name" value="Mediator_Med10"/>
</dbReference>
<keyword evidence="4 9" id="KW-0805">Transcription regulation</keyword>
<comment type="function">
    <text evidence="9">Component of the Mediator complex, a coactivator involved in the regulated transcription of nearly all RNA polymerase II-dependent genes. Mediator functions as a bridge to convey information from gene-specific regulatory proteins to the basal RNA polymerase II transcription machinery. Mediator is recruited to promoters by direct interactions with regulatory proteins and serves as a scaffold for the assembly of a functional preinitiation complex with RNA polymerase II and the general transcription factors.</text>
</comment>
<evidence type="ECO:0000256" key="5">
    <source>
        <dbReference type="ARBA" id="ARBA00023159"/>
    </source>
</evidence>
<proteinExistence type="inferred from homology"/>
<evidence type="ECO:0000256" key="8">
    <source>
        <dbReference type="ARBA" id="ARBA00032004"/>
    </source>
</evidence>
<name>A0A2J6T524_9HELO</name>
<reference evidence="10 11" key="1">
    <citation type="submission" date="2016-04" db="EMBL/GenBank/DDBJ databases">
        <title>A degradative enzymes factory behind the ericoid mycorrhizal symbiosis.</title>
        <authorList>
            <consortium name="DOE Joint Genome Institute"/>
            <person name="Martino E."/>
            <person name="Morin E."/>
            <person name="Grelet G."/>
            <person name="Kuo A."/>
            <person name="Kohler A."/>
            <person name="Daghino S."/>
            <person name="Barry K."/>
            <person name="Choi C."/>
            <person name="Cichocki N."/>
            <person name="Clum A."/>
            <person name="Copeland A."/>
            <person name="Hainaut M."/>
            <person name="Haridas S."/>
            <person name="Labutti K."/>
            <person name="Lindquist E."/>
            <person name="Lipzen A."/>
            <person name="Khouja H.-R."/>
            <person name="Murat C."/>
            <person name="Ohm R."/>
            <person name="Olson A."/>
            <person name="Spatafora J."/>
            <person name="Veneault-Fourrey C."/>
            <person name="Henrissat B."/>
            <person name="Grigoriev I."/>
            <person name="Martin F."/>
            <person name="Perotto S."/>
        </authorList>
    </citation>
    <scope>NUCLEOTIDE SEQUENCE [LARGE SCALE GENOMIC DNA]</scope>
    <source>
        <strain evidence="10 11">E</strain>
    </source>
</reference>
<evidence type="ECO:0000313" key="10">
    <source>
        <dbReference type="EMBL" id="PMD58122.1"/>
    </source>
</evidence>
<dbReference type="PANTHER" id="PTHR13345:SF13">
    <property type="entry name" value="MEDIATOR OF RNA POLYMERASE II TRANSCRIPTION SUBUNIT 10"/>
    <property type="match status" value="1"/>
</dbReference>
<evidence type="ECO:0000256" key="3">
    <source>
        <dbReference type="ARBA" id="ARBA00019617"/>
    </source>
</evidence>
<accession>A0A2J6T524</accession>
<evidence type="ECO:0000313" key="11">
    <source>
        <dbReference type="Proteomes" id="UP000235371"/>
    </source>
</evidence>
<dbReference type="FunCoup" id="A0A2J6T524">
    <property type="interactions" value="567"/>
</dbReference>
<dbReference type="GO" id="GO:0003712">
    <property type="term" value="F:transcription coregulator activity"/>
    <property type="evidence" value="ECO:0007669"/>
    <property type="project" value="InterPro"/>
</dbReference>
<organism evidence="10 11">
    <name type="scientific">Hyaloscypha bicolor E</name>
    <dbReference type="NCBI Taxonomy" id="1095630"/>
    <lineage>
        <taxon>Eukaryota</taxon>
        <taxon>Fungi</taxon>
        <taxon>Dikarya</taxon>
        <taxon>Ascomycota</taxon>
        <taxon>Pezizomycotina</taxon>
        <taxon>Leotiomycetes</taxon>
        <taxon>Helotiales</taxon>
        <taxon>Hyaloscyphaceae</taxon>
        <taxon>Hyaloscypha</taxon>
        <taxon>Hyaloscypha bicolor</taxon>
    </lineage>
</organism>
<comment type="subunit">
    <text evidence="9">Component of the Mediator complex.</text>
</comment>
<evidence type="ECO:0000256" key="4">
    <source>
        <dbReference type="ARBA" id="ARBA00023015"/>
    </source>
</evidence>
<evidence type="ECO:0000256" key="6">
    <source>
        <dbReference type="ARBA" id="ARBA00023163"/>
    </source>
</evidence>
<comment type="similarity">
    <text evidence="2 9">Belongs to the Mediator complex subunit 10 family.</text>
</comment>
<dbReference type="OrthoDB" id="337270at2759"/>